<reference evidence="1 2" key="1">
    <citation type="submission" date="2019-09" db="EMBL/GenBank/DDBJ databases">
        <title>Taxonomy of Antarctic Massilia spp.: description of Massilia rubra sp. nov., Massilia aquatica sp. nov., Massilia mucilaginosa sp. nov., Massilia frigida sp. nov. isolated from streams, lakes and regoliths.</title>
        <authorList>
            <person name="Holochova P."/>
            <person name="Sedlacek I."/>
            <person name="Kralova S."/>
            <person name="Maslanova I."/>
            <person name="Busse H.-J."/>
            <person name="Stankova E."/>
            <person name="Vrbovska V."/>
            <person name="Kovarovic V."/>
            <person name="Bartak M."/>
            <person name="Svec P."/>
            <person name="Pantucek R."/>
        </authorList>
    </citation>
    <scope>NUCLEOTIDE SEQUENCE [LARGE SCALE GENOMIC DNA]</scope>
    <source>
        <strain evidence="1 2">CCM 8692</strain>
    </source>
</reference>
<evidence type="ECO:0000313" key="2">
    <source>
        <dbReference type="Proteomes" id="UP000785613"/>
    </source>
</evidence>
<sequence length="72" mass="8400">MRGFCLVFPIHDAVRRELSWTHYRTLLWVDSEAERANSCAIRSCWSFSGYPQAQSCWRGPPRSCMFGPHRPP</sequence>
<dbReference type="EMBL" id="VUYU01000006">
    <property type="protein sequence ID" value="NHZ34215.1"/>
    <property type="molecule type" value="Genomic_DNA"/>
</dbReference>
<gene>
    <name evidence="1" type="ORF">F0185_11525</name>
</gene>
<protein>
    <submittedName>
        <fullName evidence="1">DUF1016 domain-containing protein</fullName>
    </submittedName>
</protein>
<dbReference type="RefSeq" id="WP_167224719.1">
    <property type="nucleotide sequence ID" value="NZ_VUYU01000006.1"/>
</dbReference>
<organism evidence="1 2">
    <name type="scientific">Massilia rubra</name>
    <dbReference type="NCBI Taxonomy" id="2607910"/>
    <lineage>
        <taxon>Bacteria</taxon>
        <taxon>Pseudomonadati</taxon>
        <taxon>Pseudomonadota</taxon>
        <taxon>Betaproteobacteria</taxon>
        <taxon>Burkholderiales</taxon>
        <taxon>Oxalobacteraceae</taxon>
        <taxon>Telluria group</taxon>
        <taxon>Massilia</taxon>
    </lineage>
</organism>
<keyword evidence="2" id="KW-1185">Reference proteome</keyword>
<dbReference type="Proteomes" id="UP000785613">
    <property type="component" value="Unassembled WGS sequence"/>
</dbReference>
<accession>A0ABX0LP97</accession>
<name>A0ABX0LP97_9BURK</name>
<comment type="caution">
    <text evidence="1">The sequence shown here is derived from an EMBL/GenBank/DDBJ whole genome shotgun (WGS) entry which is preliminary data.</text>
</comment>
<evidence type="ECO:0000313" key="1">
    <source>
        <dbReference type="EMBL" id="NHZ34215.1"/>
    </source>
</evidence>
<proteinExistence type="predicted"/>